<gene>
    <name evidence="1" type="ORF">ENSA5_70130</name>
</gene>
<organism evidence="1 2">
    <name type="scientific">Enhygromyxa salina</name>
    <dbReference type="NCBI Taxonomy" id="215803"/>
    <lineage>
        <taxon>Bacteria</taxon>
        <taxon>Pseudomonadati</taxon>
        <taxon>Myxococcota</taxon>
        <taxon>Polyangia</taxon>
        <taxon>Nannocystales</taxon>
        <taxon>Nannocystaceae</taxon>
        <taxon>Enhygromyxa</taxon>
    </lineage>
</organism>
<evidence type="ECO:0000313" key="2">
    <source>
        <dbReference type="Proteomes" id="UP000237968"/>
    </source>
</evidence>
<reference evidence="1 2" key="1">
    <citation type="submission" date="2018-03" db="EMBL/GenBank/DDBJ databases">
        <title>Draft Genome Sequences of the Obligatory Marine Myxobacteria Enhygromyxa salina SWB005.</title>
        <authorList>
            <person name="Poehlein A."/>
            <person name="Moghaddam J.A."/>
            <person name="Harms H."/>
            <person name="Alanjari M."/>
            <person name="Koenig G.M."/>
            <person name="Daniel R."/>
            <person name="Schaeberle T.F."/>
        </authorList>
    </citation>
    <scope>NUCLEOTIDE SEQUENCE [LARGE SCALE GENOMIC DNA]</scope>
    <source>
        <strain evidence="1 2">SWB005</strain>
    </source>
</reference>
<accession>A0A2S9XAM0</accession>
<dbReference type="AlphaFoldDB" id="A0A2S9XAM0"/>
<dbReference type="RefSeq" id="WP_146156461.1">
    <property type="nucleotide sequence ID" value="NZ_PVNK01000311.1"/>
</dbReference>
<name>A0A2S9XAM0_9BACT</name>
<proteinExistence type="predicted"/>
<sequence>MYRDARGYFAFPLIEEDLVLDDFDKWSIVGDLVGALKAGDLRAAPTVLELYDRDADWVRRGAYVKMIGDAAPDALVERIHSHLQTGLPVDYSWDFAELLFHWGRLDIVPTLARGWRAAYQYQDGPDIPPRLALLLEEESWGPLRTDFPRKVDEKQADAYVARVLARHAELVESLGEHAFVFRGRLLDLEWIARRGLQDLADGEFDSRMRRKFEAMTGIDCSCFYHKEKLQPLAAAAVFEAFLASPERKAFTPGRRYFFGHPIPPGDPAGASEWPPR</sequence>
<comment type="caution">
    <text evidence="1">The sequence shown here is derived from an EMBL/GenBank/DDBJ whole genome shotgun (WGS) entry which is preliminary data.</text>
</comment>
<keyword evidence="2" id="KW-1185">Reference proteome</keyword>
<dbReference type="EMBL" id="PVNK01000311">
    <property type="protein sequence ID" value="PRP89906.1"/>
    <property type="molecule type" value="Genomic_DNA"/>
</dbReference>
<protein>
    <submittedName>
        <fullName evidence="1">Uncharacterized protein</fullName>
    </submittedName>
</protein>
<dbReference type="OrthoDB" id="6966761at2"/>
<evidence type="ECO:0000313" key="1">
    <source>
        <dbReference type="EMBL" id="PRP89906.1"/>
    </source>
</evidence>
<dbReference type="Proteomes" id="UP000237968">
    <property type="component" value="Unassembled WGS sequence"/>
</dbReference>